<feature type="compositionally biased region" description="Basic and acidic residues" evidence="1">
    <location>
        <begin position="43"/>
        <end position="56"/>
    </location>
</feature>
<comment type="caution">
    <text evidence="2">The sequence shown here is derived from an EMBL/GenBank/DDBJ whole genome shotgun (WGS) entry which is preliminary data.</text>
</comment>
<dbReference type="STRING" id="1284197.S8A9Z6"/>
<evidence type="ECO:0000313" key="2">
    <source>
        <dbReference type="EMBL" id="EPS37876.1"/>
    </source>
</evidence>
<evidence type="ECO:0000256" key="1">
    <source>
        <dbReference type="SAM" id="MobiDB-lite"/>
    </source>
</evidence>
<organism evidence="2 3">
    <name type="scientific">Dactylellina haptotyla (strain CBS 200.50)</name>
    <name type="common">Nematode-trapping fungus</name>
    <name type="synonym">Monacrosporium haptotylum</name>
    <dbReference type="NCBI Taxonomy" id="1284197"/>
    <lineage>
        <taxon>Eukaryota</taxon>
        <taxon>Fungi</taxon>
        <taxon>Dikarya</taxon>
        <taxon>Ascomycota</taxon>
        <taxon>Pezizomycotina</taxon>
        <taxon>Orbiliomycetes</taxon>
        <taxon>Orbiliales</taxon>
        <taxon>Orbiliaceae</taxon>
        <taxon>Dactylellina</taxon>
    </lineage>
</organism>
<dbReference type="AlphaFoldDB" id="S8A9Z6"/>
<feature type="compositionally biased region" description="Basic and acidic residues" evidence="1">
    <location>
        <begin position="208"/>
        <end position="222"/>
    </location>
</feature>
<reference evidence="3" key="2">
    <citation type="submission" date="2013-04" db="EMBL/GenBank/DDBJ databases">
        <title>Genomic mechanisms accounting for the adaptation to parasitism in nematode-trapping fungi.</title>
        <authorList>
            <person name="Ahren D.G."/>
        </authorList>
    </citation>
    <scope>NUCLEOTIDE SEQUENCE [LARGE SCALE GENOMIC DNA]</scope>
    <source>
        <strain evidence="3">CBS 200.50</strain>
    </source>
</reference>
<accession>S8A9Z6</accession>
<proteinExistence type="predicted"/>
<feature type="region of interest" description="Disordered" evidence="1">
    <location>
        <begin position="300"/>
        <end position="424"/>
    </location>
</feature>
<feature type="region of interest" description="Disordered" evidence="1">
    <location>
        <begin position="1"/>
        <end position="241"/>
    </location>
</feature>
<feature type="compositionally biased region" description="Pro residues" evidence="1">
    <location>
        <begin position="98"/>
        <end position="107"/>
    </location>
</feature>
<evidence type="ECO:0000313" key="3">
    <source>
        <dbReference type="Proteomes" id="UP000015100"/>
    </source>
</evidence>
<dbReference type="HOGENOM" id="CLU_729630_0_0_1"/>
<feature type="compositionally biased region" description="Basic and acidic residues" evidence="1">
    <location>
        <begin position="132"/>
        <end position="151"/>
    </location>
</feature>
<feature type="compositionally biased region" description="Pro residues" evidence="1">
    <location>
        <begin position="32"/>
        <end position="42"/>
    </location>
</feature>
<sequence length="424" mass="48613">MSGDPYGRGYVPPRRDNRYTEYPETDEYYAQPYPPRGVPTDPPYDRSRGYDYERGPSYDPMPPRSNIPRGGEGYRAPPARIEPEYPPRRSTRSEYPPAAAPRGPPPVDSRYADPVYYPPPTGRRAPSPTRDNYGRDYPSEPPYRERDESRYAKRGRRPEEDYDMGNYGRPADYYYDEPEPPAPSRRVIPPADYPPRGAPNIYEPEIPATRESRPRRTRDQREPPPPVKATTQKTSPPKPKYSELYLAADGIRKEVLQSNITRMLGSDAVSLGPLEVDNVLVYKYSAYRHFTPEQIKDLKAESSRYDPREKHLDPRSDDIDPRSVETRGGDLSGQMYPTTSSRRRAADDREDPMMTDLIPREDYIYASNNPGIGVPPRRSEIRATTGRTQHDPTYGTSYHEPPSRHGRPIEATAMHQDDDDEMQD</sequence>
<dbReference type="OMA" id="YKYSAYR"/>
<dbReference type="OrthoDB" id="4146887at2759"/>
<reference evidence="2 3" key="1">
    <citation type="journal article" date="2013" name="PLoS Genet.">
        <title>Genomic mechanisms accounting for the adaptation to parasitism in nematode-trapping fungi.</title>
        <authorList>
            <person name="Meerupati T."/>
            <person name="Andersson K.M."/>
            <person name="Friman E."/>
            <person name="Kumar D."/>
            <person name="Tunlid A."/>
            <person name="Ahren D."/>
        </authorList>
    </citation>
    <scope>NUCLEOTIDE SEQUENCE [LARGE SCALE GENOMIC DNA]</scope>
    <source>
        <strain evidence="2 3">CBS 200.50</strain>
    </source>
</reference>
<dbReference type="Proteomes" id="UP000015100">
    <property type="component" value="Unassembled WGS sequence"/>
</dbReference>
<protein>
    <submittedName>
        <fullName evidence="2">Uncharacterized protein</fullName>
    </submittedName>
</protein>
<gene>
    <name evidence="2" type="ORF">H072_8483</name>
</gene>
<name>S8A9Z6_DACHA</name>
<dbReference type="EMBL" id="AQGS01000598">
    <property type="protein sequence ID" value="EPS37876.1"/>
    <property type="molecule type" value="Genomic_DNA"/>
</dbReference>
<keyword evidence="3" id="KW-1185">Reference proteome</keyword>
<feature type="compositionally biased region" description="Basic and acidic residues" evidence="1">
    <location>
        <begin position="300"/>
        <end position="328"/>
    </location>
</feature>